<name>A0A7U7GEA5_9GAMM</name>
<dbReference type="EMBL" id="CBTK010000255">
    <property type="protein sequence ID" value="CDH46261.1"/>
    <property type="molecule type" value="Genomic_DNA"/>
</dbReference>
<protein>
    <submittedName>
        <fullName evidence="1">Uncharacterized protein</fullName>
    </submittedName>
</protein>
<proteinExistence type="predicted"/>
<keyword evidence="2" id="KW-1185">Reference proteome</keyword>
<evidence type="ECO:0000313" key="2">
    <source>
        <dbReference type="Proteomes" id="UP000019184"/>
    </source>
</evidence>
<gene>
    <name evidence="1" type="ORF">BN874_400053</name>
</gene>
<dbReference type="AlphaFoldDB" id="A0A7U7GEA5"/>
<sequence length="68" mass="7625">MSDAGSVWLRGDSASAYRSGCRRCADCVVYRRYRCAERFILVGAVVVALQRPTAQQPREPSFAGQYQH</sequence>
<reference evidence="1 2" key="1">
    <citation type="journal article" date="2014" name="ISME J.">
        <title>Candidatus Competibacter-lineage genomes retrieved from metagenomes reveal functional metabolic diversity.</title>
        <authorList>
            <person name="McIlroy S.J."/>
            <person name="Albertsen M."/>
            <person name="Andresen E.K."/>
            <person name="Saunders A.M."/>
            <person name="Kristiansen R."/>
            <person name="Stokholm-Bjerregaard M."/>
            <person name="Nielsen K.L."/>
            <person name="Nielsen P.H."/>
        </authorList>
    </citation>
    <scope>NUCLEOTIDE SEQUENCE [LARGE SCALE GENOMIC DNA]</scope>
    <source>
        <strain evidence="1 2">Run_B_J11</strain>
    </source>
</reference>
<accession>A0A7U7GEA5</accession>
<dbReference type="Proteomes" id="UP000019184">
    <property type="component" value="Unassembled WGS sequence"/>
</dbReference>
<evidence type="ECO:0000313" key="1">
    <source>
        <dbReference type="EMBL" id="CDH46261.1"/>
    </source>
</evidence>
<organism evidence="1 2">
    <name type="scientific">Candidatus Contendobacter odensis Run_B_J11</name>
    <dbReference type="NCBI Taxonomy" id="1400861"/>
    <lineage>
        <taxon>Bacteria</taxon>
        <taxon>Pseudomonadati</taxon>
        <taxon>Pseudomonadota</taxon>
        <taxon>Gammaproteobacteria</taxon>
        <taxon>Candidatus Competibacteraceae</taxon>
        <taxon>Candidatus Contendibacter</taxon>
    </lineage>
</organism>
<comment type="caution">
    <text evidence="1">The sequence shown here is derived from an EMBL/GenBank/DDBJ whole genome shotgun (WGS) entry which is preliminary data.</text>
</comment>